<feature type="chain" id="PRO_5044595409" description="AA1-like domain-containing protein" evidence="1">
    <location>
        <begin position="17"/>
        <end position="156"/>
    </location>
</feature>
<evidence type="ECO:0008006" key="6">
    <source>
        <dbReference type="Google" id="ProtNLM"/>
    </source>
</evidence>
<protein>
    <recommendedName>
        <fullName evidence="6">AA1-like domain-containing protein</fullName>
    </recommendedName>
</protein>
<dbReference type="AlphaFoldDB" id="A0A3M6Z0K5"/>
<name>A0A3M6Z0K5_HORWE</name>
<evidence type="ECO:0000313" key="3">
    <source>
        <dbReference type="EMBL" id="RMY28476.1"/>
    </source>
</evidence>
<keyword evidence="1" id="KW-0732">Signal</keyword>
<evidence type="ECO:0000313" key="4">
    <source>
        <dbReference type="Proteomes" id="UP000271337"/>
    </source>
</evidence>
<dbReference type="EMBL" id="QWIL01001048">
    <property type="protein sequence ID" value="RMY08589.1"/>
    <property type="molecule type" value="Genomic_DNA"/>
</dbReference>
<gene>
    <name evidence="3" type="ORF">D0866_09387</name>
    <name evidence="2" type="ORF">D0867_08986</name>
</gene>
<dbReference type="OrthoDB" id="3911545at2759"/>
<dbReference type="Proteomes" id="UP000276864">
    <property type="component" value="Unassembled WGS sequence"/>
</dbReference>
<organism evidence="2 4">
    <name type="scientific">Hortaea werneckii</name>
    <name type="common">Black yeast</name>
    <name type="synonym">Cladosporium werneckii</name>
    <dbReference type="NCBI Taxonomy" id="91943"/>
    <lineage>
        <taxon>Eukaryota</taxon>
        <taxon>Fungi</taxon>
        <taxon>Dikarya</taxon>
        <taxon>Ascomycota</taxon>
        <taxon>Pezizomycotina</taxon>
        <taxon>Dothideomycetes</taxon>
        <taxon>Dothideomycetidae</taxon>
        <taxon>Mycosphaerellales</taxon>
        <taxon>Teratosphaeriaceae</taxon>
        <taxon>Hortaea</taxon>
    </lineage>
</organism>
<proteinExistence type="predicted"/>
<sequence>MHSLLCILAFLGRVLATPTKNYNATTPLTVTAPATITHASTLSSSSGSSSHPSSTHCPILIENTPWLLTNITHFVPSFPSQNHTTSFSSSAFISFHFRDTNPGLELETQCFRTLPKHSETNPGTYLPCEDASVRFVYAAAEGEEELKIGRGHRDDW</sequence>
<evidence type="ECO:0000313" key="2">
    <source>
        <dbReference type="EMBL" id="RMY08589.1"/>
    </source>
</evidence>
<dbReference type="EMBL" id="QWIM01001097">
    <property type="protein sequence ID" value="RMY28476.1"/>
    <property type="molecule type" value="Genomic_DNA"/>
</dbReference>
<reference evidence="4 5" key="1">
    <citation type="journal article" date="2018" name="BMC Genomics">
        <title>Genomic evidence for intraspecific hybridization in a clonal and extremely halotolerant yeast.</title>
        <authorList>
            <person name="Gostincar C."/>
            <person name="Stajich J.E."/>
            <person name="Zupancic J."/>
            <person name="Zalar P."/>
            <person name="Gunde-Cimerman N."/>
        </authorList>
    </citation>
    <scope>NUCLEOTIDE SEQUENCE [LARGE SCALE GENOMIC DNA]</scope>
    <source>
        <strain evidence="3 5">EXF-6651</strain>
        <strain evidence="2 4">EXF-6669</strain>
    </source>
</reference>
<evidence type="ECO:0000313" key="5">
    <source>
        <dbReference type="Proteomes" id="UP000276864"/>
    </source>
</evidence>
<comment type="caution">
    <text evidence="2">The sequence shown here is derived from an EMBL/GenBank/DDBJ whole genome shotgun (WGS) entry which is preliminary data.</text>
</comment>
<dbReference type="Proteomes" id="UP000271337">
    <property type="component" value="Unassembled WGS sequence"/>
</dbReference>
<accession>A0A3M6Z0K5</accession>
<evidence type="ECO:0000256" key="1">
    <source>
        <dbReference type="SAM" id="SignalP"/>
    </source>
</evidence>
<feature type="signal peptide" evidence="1">
    <location>
        <begin position="1"/>
        <end position="16"/>
    </location>
</feature>